<dbReference type="PANTHER" id="PTHR35848:SF6">
    <property type="entry name" value="CUPIN TYPE-2 DOMAIN-CONTAINING PROTEIN"/>
    <property type="match status" value="1"/>
</dbReference>
<keyword evidence="1" id="KW-0479">Metal-binding</keyword>
<comment type="caution">
    <text evidence="4">The sequence shown here is derived from an EMBL/GenBank/DDBJ whole genome shotgun (WGS) entry which is preliminary data.</text>
</comment>
<dbReference type="SUPFAM" id="SSF51182">
    <property type="entry name" value="RmlC-like cupins"/>
    <property type="match status" value="1"/>
</dbReference>
<feature type="region of interest" description="Disordered" evidence="2">
    <location>
        <begin position="1"/>
        <end position="20"/>
    </location>
</feature>
<dbReference type="Pfam" id="PF07883">
    <property type="entry name" value="Cupin_2"/>
    <property type="match status" value="1"/>
</dbReference>
<accession>A0A931LWA0</accession>
<reference evidence="4" key="1">
    <citation type="submission" date="2020-07" db="EMBL/GenBank/DDBJ databases">
        <title>Huge and variable diversity of episymbiotic CPR bacteria and DPANN archaea in groundwater ecosystems.</title>
        <authorList>
            <person name="He C.Y."/>
            <person name="Keren R."/>
            <person name="Whittaker M."/>
            <person name="Farag I.F."/>
            <person name="Doudna J."/>
            <person name="Cate J.H.D."/>
            <person name="Banfield J.F."/>
        </authorList>
    </citation>
    <scope>NUCLEOTIDE SEQUENCE</scope>
    <source>
        <strain evidence="4">NC_groundwater_17_Pr7_B-0.1um_64_12</strain>
    </source>
</reference>
<feature type="compositionally biased region" description="Basic and acidic residues" evidence="2">
    <location>
        <begin position="1"/>
        <end position="11"/>
    </location>
</feature>
<protein>
    <submittedName>
        <fullName evidence="4">Cupin domain-containing protein</fullName>
    </submittedName>
</protein>
<dbReference type="GO" id="GO:0046872">
    <property type="term" value="F:metal ion binding"/>
    <property type="evidence" value="ECO:0007669"/>
    <property type="project" value="UniProtKB-KW"/>
</dbReference>
<gene>
    <name evidence="4" type="ORF">HYR64_09895</name>
</gene>
<name>A0A931LWA0_FIMGI</name>
<evidence type="ECO:0000313" key="4">
    <source>
        <dbReference type="EMBL" id="MBI1757404.1"/>
    </source>
</evidence>
<evidence type="ECO:0000256" key="1">
    <source>
        <dbReference type="ARBA" id="ARBA00022723"/>
    </source>
</evidence>
<dbReference type="Gene3D" id="2.60.120.10">
    <property type="entry name" value="Jelly Rolls"/>
    <property type="match status" value="1"/>
</dbReference>
<evidence type="ECO:0000313" key="5">
    <source>
        <dbReference type="Proteomes" id="UP000727962"/>
    </source>
</evidence>
<feature type="domain" description="Cupin type-2" evidence="3">
    <location>
        <begin position="33"/>
        <end position="101"/>
    </location>
</feature>
<evidence type="ECO:0000259" key="3">
    <source>
        <dbReference type="Pfam" id="PF07883"/>
    </source>
</evidence>
<dbReference type="InterPro" id="IPR014710">
    <property type="entry name" value="RmlC-like_jellyroll"/>
</dbReference>
<dbReference type="InterPro" id="IPR011051">
    <property type="entry name" value="RmlC_Cupin_sf"/>
</dbReference>
<dbReference type="PANTHER" id="PTHR35848">
    <property type="entry name" value="OXALATE-BINDING PROTEIN"/>
    <property type="match status" value="1"/>
</dbReference>
<dbReference type="EMBL" id="JACOSL010000062">
    <property type="protein sequence ID" value="MBI1757404.1"/>
    <property type="molecule type" value="Genomic_DNA"/>
</dbReference>
<dbReference type="InterPro" id="IPR013096">
    <property type="entry name" value="Cupin_2"/>
</dbReference>
<sequence>MDLKQYKDTPGSHKGVTRRNLFPDAGGSFETRYFEVAPGGYTSFEQHGHEHCVVVVRGRGTVRLGEASQPVEVGDLVHVRPWEAHQFQNTGQEPFGILCVVDRDRDRPQLIDAEAASQASDR</sequence>
<dbReference type="InterPro" id="IPR051610">
    <property type="entry name" value="GPI/OXD"/>
</dbReference>
<proteinExistence type="predicted"/>
<dbReference type="Proteomes" id="UP000727962">
    <property type="component" value="Unassembled WGS sequence"/>
</dbReference>
<dbReference type="AlphaFoldDB" id="A0A931LWA0"/>
<organism evidence="4 5">
    <name type="scientific">Fimbriimonas ginsengisoli</name>
    <dbReference type="NCBI Taxonomy" id="1005039"/>
    <lineage>
        <taxon>Bacteria</taxon>
        <taxon>Bacillati</taxon>
        <taxon>Armatimonadota</taxon>
        <taxon>Fimbriimonadia</taxon>
        <taxon>Fimbriimonadales</taxon>
        <taxon>Fimbriimonadaceae</taxon>
        <taxon>Fimbriimonas</taxon>
    </lineage>
</organism>
<evidence type="ECO:0000256" key="2">
    <source>
        <dbReference type="SAM" id="MobiDB-lite"/>
    </source>
</evidence>